<dbReference type="AlphaFoldDB" id="A0A8J8MI46"/>
<dbReference type="SUPFAM" id="SSF74650">
    <property type="entry name" value="Galactose mutarotase-like"/>
    <property type="match status" value="1"/>
</dbReference>
<dbReference type="GO" id="GO:0030246">
    <property type="term" value="F:carbohydrate binding"/>
    <property type="evidence" value="ECO:0007669"/>
    <property type="project" value="InterPro"/>
</dbReference>
<dbReference type="GO" id="GO:0009313">
    <property type="term" value="P:oligosaccharide catabolic process"/>
    <property type="evidence" value="ECO:0007669"/>
    <property type="project" value="TreeGrafter"/>
</dbReference>
<evidence type="ECO:0000256" key="1">
    <source>
        <dbReference type="ARBA" id="ARBA00009792"/>
    </source>
</evidence>
<dbReference type="InterPro" id="IPR028995">
    <property type="entry name" value="Glyco_hydro_57/38_cen_sf"/>
</dbReference>
<dbReference type="Gene3D" id="3.20.110.10">
    <property type="entry name" value="Glycoside hydrolase 38, N terminal domain"/>
    <property type="match status" value="1"/>
</dbReference>
<dbReference type="PANTHER" id="PTHR46017">
    <property type="entry name" value="ALPHA-MANNOSIDASE 2C1"/>
    <property type="match status" value="1"/>
</dbReference>
<sequence length="1047" mass="122091">MPLSKKSDIFYTENKIERFIEKLYHYRFLKKVAIKDFDGLIRKEDDVNPQIPDVGYTKMNIGRKWGDLDEYLWTRFSHDFPEEWRHKKVYATFDIGFSEAGLTIGAETLLYVNGLPYKGVDSNHMEVLLKPELLTSETVFHLRSWSGVPNEYRYDSDGNLFAAKKGPKGAIHTIKAYHVGILDETINSFYYDAFAAMDTIKVIKASNSTESNLLLRALEKAYAVIDDTLELTDVSAYRNELYRAYKVYVEEKSKIKKNANVHVQAVGQTHIDVAWLWRIKHTREKIARSFSTVLRLMEEYPEFIFMQSQPQLFEYLKEDYPTLFEQIKERVNEGRFEIDGAMWLESDCNIPSGESFSRQILYGKKFMKEEFGIESKYLWMPDVFGYSWALPQILKKCDVDTFMTTKMGWNQYNRIPFNSLYWKGIDGTKVMTHLIEDVGFMDMTAETMHNGWEKYKDKDIMDGFLYQFGLGDGGGGPTAKNIEMVKRFDEMPGLPHVAFGKAGDYFTKLNERADNHDGYVHTWDGEFYFELHRGTLTSQAFTKKFNRQLEFKYRDCEILATQAALESHEWRGYDNDTLIKGWKMILLNQFHDIIPGSSIKDVYEDALETYEASQTIVEKEINQALDVLTISSEDVYCVYNSSNFLVDGLVEIDREQQGTFYQNGEKLISYFDGKKYRVQLKELKPMAFTSFQFVAGETCDNESLFNVDGRTIKTPFYVINYDQWGRITSLFDLDNNRHVIREGDVLNKLESFEDKPLAWDAWDIDIYYKEKSKAVSDLRNVEIIENSSLRLVVRFEYKHIHSTIVQDMILYANDRRIDFKTQVDWQQSQRLLRSTFEVDIRSTKASFDIQYGNVERPTHWNTSWDWARFEVVAHKWVDLSDYHYGVALMNDCKYGFDVFDNKIGITLIKSGIMPDPEADLGGHTFTYSLLPHAGTWRDANVEQRSWVLNNPLRALNAVAPSRQLFRFNSESIYVDAVKKCENEDAVILRFHEYKGGSGAFELTSDYGIERFVETNIIEREIGEMTIGDNIHGFIKPYEIKTYKIYFL</sequence>
<evidence type="ECO:0000256" key="2">
    <source>
        <dbReference type="ARBA" id="ARBA00022723"/>
    </source>
</evidence>
<dbReference type="InterPro" id="IPR027291">
    <property type="entry name" value="Glyco_hydro_38_N_sf"/>
</dbReference>
<dbReference type="Proteomes" id="UP000683246">
    <property type="component" value="Chromosome"/>
</dbReference>
<dbReference type="InterPro" id="IPR015341">
    <property type="entry name" value="Glyco_hydro_38_cen"/>
</dbReference>
<dbReference type="Gene3D" id="1.20.1270.50">
    <property type="entry name" value="Glycoside hydrolase family 38, central domain"/>
    <property type="match status" value="1"/>
</dbReference>
<comment type="similarity">
    <text evidence="1">Belongs to the glycosyl hydrolase 38 family.</text>
</comment>
<dbReference type="EMBL" id="CP058649">
    <property type="protein sequence ID" value="QUI22080.1"/>
    <property type="molecule type" value="Genomic_DNA"/>
</dbReference>
<dbReference type="GO" id="GO:0046872">
    <property type="term" value="F:metal ion binding"/>
    <property type="evidence" value="ECO:0007669"/>
    <property type="project" value="UniProtKB-KW"/>
</dbReference>
<organism evidence="6 7">
    <name type="scientific">Vallitalea pronyensis</name>
    <dbReference type="NCBI Taxonomy" id="1348613"/>
    <lineage>
        <taxon>Bacteria</taxon>
        <taxon>Bacillati</taxon>
        <taxon>Bacillota</taxon>
        <taxon>Clostridia</taxon>
        <taxon>Lachnospirales</taxon>
        <taxon>Vallitaleaceae</taxon>
        <taxon>Vallitalea</taxon>
    </lineage>
</organism>
<feature type="domain" description="Glycoside hydrolase family 38 central" evidence="5">
    <location>
        <begin position="530"/>
        <end position="610"/>
    </location>
</feature>
<reference evidence="6" key="1">
    <citation type="submission" date="2020-07" db="EMBL/GenBank/DDBJ databases">
        <title>Vallitalea pronyensis genome.</title>
        <authorList>
            <person name="Postec A."/>
        </authorList>
    </citation>
    <scope>NUCLEOTIDE SEQUENCE</scope>
    <source>
        <strain evidence="6">FatNI3</strain>
    </source>
</reference>
<dbReference type="Pfam" id="PF09261">
    <property type="entry name" value="Alpha-mann_mid"/>
    <property type="match status" value="1"/>
</dbReference>
<keyword evidence="7" id="KW-1185">Reference proteome</keyword>
<protein>
    <submittedName>
        <fullName evidence="6">Alpha-mannosidase</fullName>
    </submittedName>
</protein>
<dbReference type="InterPro" id="IPR041147">
    <property type="entry name" value="GH38_C"/>
</dbReference>
<gene>
    <name evidence="6" type="ORF">HZI73_07105</name>
</gene>
<proteinExistence type="inferred from homology"/>
<dbReference type="InterPro" id="IPR011330">
    <property type="entry name" value="Glyco_hydro/deAcase_b/a-brl"/>
</dbReference>
<dbReference type="InterPro" id="IPR037094">
    <property type="entry name" value="Glyco_hydro_38_cen_sf"/>
</dbReference>
<dbReference type="Pfam" id="PF01074">
    <property type="entry name" value="Glyco_hydro_38N"/>
    <property type="match status" value="1"/>
</dbReference>
<dbReference type="GO" id="GO:0006013">
    <property type="term" value="P:mannose metabolic process"/>
    <property type="evidence" value="ECO:0007669"/>
    <property type="project" value="InterPro"/>
</dbReference>
<evidence type="ECO:0000256" key="4">
    <source>
        <dbReference type="ARBA" id="ARBA00023295"/>
    </source>
</evidence>
<dbReference type="InterPro" id="IPR000602">
    <property type="entry name" value="Glyco_hydro_38_N"/>
</dbReference>
<dbReference type="InterPro" id="IPR011682">
    <property type="entry name" value="Glyco_hydro_38_C"/>
</dbReference>
<dbReference type="SMART" id="SM00872">
    <property type="entry name" value="Alpha-mann_mid"/>
    <property type="match status" value="1"/>
</dbReference>
<dbReference type="GO" id="GO:0004559">
    <property type="term" value="F:alpha-mannosidase activity"/>
    <property type="evidence" value="ECO:0007669"/>
    <property type="project" value="InterPro"/>
</dbReference>
<dbReference type="Pfam" id="PF17677">
    <property type="entry name" value="Glyco_hydro38C2"/>
    <property type="match status" value="1"/>
</dbReference>
<dbReference type="Gene3D" id="2.60.40.2220">
    <property type="match status" value="1"/>
</dbReference>
<keyword evidence="2" id="KW-0479">Metal-binding</keyword>
<dbReference type="RefSeq" id="WP_212697558.1">
    <property type="nucleotide sequence ID" value="NZ_CP058649.1"/>
</dbReference>
<dbReference type="Pfam" id="PF22907">
    <property type="entry name" value="Ams1-like_1st"/>
    <property type="match status" value="1"/>
</dbReference>
<dbReference type="PANTHER" id="PTHR46017:SF1">
    <property type="entry name" value="ALPHA-MANNOSIDASE 2C1"/>
    <property type="match status" value="1"/>
</dbReference>
<dbReference type="InterPro" id="IPR011013">
    <property type="entry name" value="Gal_mutarotase_sf_dom"/>
</dbReference>
<dbReference type="SUPFAM" id="SSF88713">
    <property type="entry name" value="Glycoside hydrolase/deacetylase"/>
    <property type="match status" value="1"/>
</dbReference>
<evidence type="ECO:0000256" key="3">
    <source>
        <dbReference type="ARBA" id="ARBA00022801"/>
    </source>
</evidence>
<dbReference type="Gene3D" id="2.70.98.30">
    <property type="entry name" value="Golgi alpha-mannosidase II, domain 4"/>
    <property type="match status" value="1"/>
</dbReference>
<keyword evidence="3" id="KW-0378">Hydrolase</keyword>
<dbReference type="KEGG" id="vpy:HZI73_07105"/>
<evidence type="ECO:0000313" key="6">
    <source>
        <dbReference type="EMBL" id="QUI22080.1"/>
    </source>
</evidence>
<dbReference type="CDD" id="cd10789">
    <property type="entry name" value="GH38N_AMII_ER_cytosolic"/>
    <property type="match status" value="1"/>
</dbReference>
<dbReference type="FunFam" id="1.20.1270.50:FF:000004">
    <property type="entry name" value="alpha-mannosidase 2C1 isoform X1"/>
    <property type="match status" value="1"/>
</dbReference>
<dbReference type="SUPFAM" id="SSF88688">
    <property type="entry name" value="Families 57/38 glycoside transferase middle domain"/>
    <property type="match status" value="1"/>
</dbReference>
<evidence type="ECO:0000313" key="7">
    <source>
        <dbReference type="Proteomes" id="UP000683246"/>
    </source>
</evidence>
<evidence type="ECO:0000259" key="5">
    <source>
        <dbReference type="SMART" id="SM00872"/>
    </source>
</evidence>
<keyword evidence="4" id="KW-0326">Glycosidase</keyword>
<dbReference type="FunFam" id="3.20.110.10:FF:000002">
    <property type="entry name" value="alpha-mannosidase 2C1 isoform X1"/>
    <property type="match status" value="1"/>
</dbReference>
<dbReference type="FunFam" id="2.70.98.30:FF:000010">
    <property type="entry name" value="Cytosolic alpha-mannosidase"/>
    <property type="match status" value="1"/>
</dbReference>
<accession>A0A8J8MI46</accession>
<dbReference type="Pfam" id="PF07748">
    <property type="entry name" value="Glyco_hydro_38C"/>
    <property type="match status" value="1"/>
</dbReference>
<dbReference type="InterPro" id="IPR054723">
    <property type="entry name" value="Ams1-like_N"/>
</dbReference>
<name>A0A8J8MI46_9FIRM</name>